<dbReference type="AlphaFoldDB" id="A0A506TY96"/>
<gene>
    <name evidence="3" type="ORF">FJU08_20860</name>
</gene>
<protein>
    <submittedName>
        <fullName evidence="3">Type II secretion system protein E</fullName>
    </submittedName>
</protein>
<dbReference type="Gene3D" id="3.30.450.90">
    <property type="match status" value="1"/>
</dbReference>
<dbReference type="InterPro" id="IPR050921">
    <property type="entry name" value="T4SS_GSP_E_ATPase"/>
</dbReference>
<evidence type="ECO:0000313" key="3">
    <source>
        <dbReference type="EMBL" id="TPW27063.1"/>
    </source>
</evidence>
<dbReference type="CDD" id="cd01130">
    <property type="entry name" value="VirB11-like_ATPase"/>
    <property type="match status" value="1"/>
</dbReference>
<dbReference type="RefSeq" id="WP_141150993.1">
    <property type="nucleotide sequence ID" value="NZ_VHLG01000020.1"/>
</dbReference>
<evidence type="ECO:0000256" key="1">
    <source>
        <dbReference type="ARBA" id="ARBA00006611"/>
    </source>
</evidence>
<accession>A0A506TY96</accession>
<comment type="caution">
    <text evidence="3">The sequence shown here is derived from an EMBL/GenBank/DDBJ whole genome shotgun (WGS) entry which is preliminary data.</text>
</comment>
<dbReference type="Proteomes" id="UP000318801">
    <property type="component" value="Unassembled WGS sequence"/>
</dbReference>
<dbReference type="Gene3D" id="3.40.50.300">
    <property type="entry name" value="P-loop containing nucleotide triphosphate hydrolases"/>
    <property type="match status" value="1"/>
</dbReference>
<organism evidence="3 4">
    <name type="scientific">Martelella alba</name>
    <dbReference type="NCBI Taxonomy" id="2590451"/>
    <lineage>
        <taxon>Bacteria</taxon>
        <taxon>Pseudomonadati</taxon>
        <taxon>Pseudomonadota</taxon>
        <taxon>Alphaproteobacteria</taxon>
        <taxon>Hyphomicrobiales</taxon>
        <taxon>Aurantimonadaceae</taxon>
        <taxon>Martelella</taxon>
    </lineage>
</organism>
<dbReference type="SUPFAM" id="SSF52540">
    <property type="entry name" value="P-loop containing nucleoside triphosphate hydrolases"/>
    <property type="match status" value="1"/>
</dbReference>
<dbReference type="EMBL" id="VHLG01000020">
    <property type="protein sequence ID" value="TPW27063.1"/>
    <property type="molecule type" value="Genomic_DNA"/>
</dbReference>
<reference evidence="3 4" key="1">
    <citation type="submission" date="2019-06" db="EMBL/GenBank/DDBJ databases">
        <authorList>
            <person name="Li M."/>
        </authorList>
    </citation>
    <scope>NUCLEOTIDE SEQUENCE [LARGE SCALE GENOMIC DNA]</scope>
    <source>
        <strain evidence="3 4">BGMRC2036</strain>
    </source>
</reference>
<dbReference type="OrthoDB" id="9810761at2"/>
<dbReference type="PANTHER" id="PTHR30486">
    <property type="entry name" value="TWITCHING MOTILITY PROTEIN PILT"/>
    <property type="match status" value="1"/>
</dbReference>
<dbReference type="InterPro" id="IPR001482">
    <property type="entry name" value="T2SS/T4SS_dom"/>
</dbReference>
<dbReference type="PANTHER" id="PTHR30486:SF6">
    <property type="entry name" value="TYPE IV PILUS RETRACTATION ATPASE PILT"/>
    <property type="match status" value="1"/>
</dbReference>
<comment type="similarity">
    <text evidence="1">Belongs to the GSP E family.</text>
</comment>
<name>A0A506TY96_9HYPH</name>
<feature type="domain" description="Bacterial type II secretion system protein E" evidence="2">
    <location>
        <begin position="148"/>
        <end position="302"/>
    </location>
</feature>
<keyword evidence="4" id="KW-1185">Reference proteome</keyword>
<dbReference type="Pfam" id="PF00437">
    <property type="entry name" value="T2SSE"/>
    <property type="match status" value="1"/>
</dbReference>
<sequence>MDHVEHYLSRFAQWLDDPATIELSINPDRRIWLLRRGDHAMVDTGEMVDEGLSLKLTNHIAGANHTQTGRNKLLISASVTYNGRPLRAQAVLPPATAGGEPALSFRLFAALPLDQITLDWLYDKPVSLDQKRREKNQALAQLISTGNLMESLRFAVENRMNILISGGTESGKSVALRKIISMIPASDRIITIEDSRELYPDQPNTVALIADRDGTSRTTNQLLEATLRLRPDRIIVGEVRGREAMTFLETINTGHGGSMTTIHAETPRLALDRLAIAASHADIPMSYDNLTAYIRRTIDVIIQSGKTGGRWGIAEIYQIEEEGAQ</sequence>
<evidence type="ECO:0000259" key="2">
    <source>
        <dbReference type="Pfam" id="PF00437"/>
    </source>
</evidence>
<dbReference type="InterPro" id="IPR027417">
    <property type="entry name" value="P-loop_NTPase"/>
</dbReference>
<evidence type="ECO:0000313" key="4">
    <source>
        <dbReference type="Proteomes" id="UP000318801"/>
    </source>
</evidence>
<dbReference type="GO" id="GO:0016887">
    <property type="term" value="F:ATP hydrolysis activity"/>
    <property type="evidence" value="ECO:0007669"/>
    <property type="project" value="InterPro"/>
</dbReference>
<proteinExistence type="inferred from homology"/>